<comment type="caution">
    <text evidence="2">The sequence shown here is derived from an EMBL/GenBank/DDBJ whole genome shotgun (WGS) entry which is preliminary data.</text>
</comment>
<gene>
    <name evidence="2" type="ORF">FF36_06244</name>
</gene>
<evidence type="ECO:0000313" key="3">
    <source>
        <dbReference type="Proteomes" id="UP000032545"/>
    </source>
</evidence>
<evidence type="ECO:0000313" key="2">
    <source>
        <dbReference type="EMBL" id="KJE19472.1"/>
    </source>
</evidence>
<name>A0A0D8B7W3_9ACTN</name>
<sequence length="79" mass="8060">MAQSDPAEADRYAPRLGRGQDGPLAAGAGDGADRGGELQGQGVVAGVGPDHHRPVPAPARAGRGVPARRDRSRVTVITR</sequence>
<accession>A0A0D8B7W3</accession>
<dbReference type="Proteomes" id="UP000032545">
    <property type="component" value="Unassembled WGS sequence"/>
</dbReference>
<protein>
    <submittedName>
        <fullName evidence="2">Uncharacterized protein</fullName>
    </submittedName>
</protein>
<organism evidence="2 3">
    <name type="scientific">Frankia torreyi</name>
    <dbReference type="NCBI Taxonomy" id="1856"/>
    <lineage>
        <taxon>Bacteria</taxon>
        <taxon>Bacillati</taxon>
        <taxon>Actinomycetota</taxon>
        <taxon>Actinomycetes</taxon>
        <taxon>Frankiales</taxon>
        <taxon>Frankiaceae</taxon>
        <taxon>Frankia</taxon>
    </lineage>
</organism>
<evidence type="ECO:0000256" key="1">
    <source>
        <dbReference type="SAM" id="MobiDB-lite"/>
    </source>
</evidence>
<proteinExistence type="predicted"/>
<keyword evidence="3" id="KW-1185">Reference proteome</keyword>
<reference evidence="3" key="1">
    <citation type="submission" date="2015-02" db="EMBL/GenBank/DDBJ databases">
        <title>Draft Genome of Frankia sp. CpI1-S.</title>
        <authorList>
            <person name="Oshone R.T."/>
            <person name="Ngom M."/>
            <person name="Ghodhbane-Gtari F."/>
            <person name="Gtari M."/>
            <person name="Morris K."/>
            <person name="Thomas K."/>
            <person name="Sen A."/>
            <person name="Tisa L.S."/>
        </authorList>
    </citation>
    <scope>NUCLEOTIDE SEQUENCE [LARGE SCALE GENOMIC DNA]</scope>
    <source>
        <strain evidence="3">CpI1-S</strain>
    </source>
</reference>
<dbReference type="AlphaFoldDB" id="A0A0D8B7W3"/>
<feature type="region of interest" description="Disordered" evidence="1">
    <location>
        <begin position="1"/>
        <end position="79"/>
    </location>
</feature>
<reference evidence="2 3" key="2">
    <citation type="journal article" date="2016" name="Genome Announc.">
        <title>Permanent Draft Genome Sequences for Two Variants of Frankia sp. Strain CpI1, the First Frankia Strain Isolated from Root Nodules of Comptonia peregrina.</title>
        <authorList>
            <person name="Oshone R."/>
            <person name="Hurst S.G.IV."/>
            <person name="Abebe-Akele F."/>
            <person name="Simpson S."/>
            <person name="Morris K."/>
            <person name="Thomas W.K."/>
            <person name="Tisa L.S."/>
        </authorList>
    </citation>
    <scope>NUCLEOTIDE SEQUENCE [LARGE SCALE GENOMIC DNA]</scope>
    <source>
        <strain evidence="3">CpI1-S</strain>
    </source>
</reference>
<dbReference type="EMBL" id="JYFN01000104">
    <property type="protein sequence ID" value="KJE19472.1"/>
    <property type="molecule type" value="Genomic_DNA"/>
</dbReference>
<dbReference type="PATRIC" id="fig|1502723.3.peg.772"/>